<keyword evidence="1" id="KW-0812">Transmembrane</keyword>
<keyword evidence="1" id="KW-0472">Membrane</keyword>
<proteinExistence type="predicted"/>
<organism evidence="2 3">
    <name type="scientific">Pedobacter flavus</name>
    <dbReference type="NCBI Taxonomy" id="3113906"/>
    <lineage>
        <taxon>Bacteria</taxon>
        <taxon>Pseudomonadati</taxon>
        <taxon>Bacteroidota</taxon>
        <taxon>Sphingobacteriia</taxon>
        <taxon>Sphingobacteriales</taxon>
        <taxon>Sphingobacteriaceae</taxon>
        <taxon>Pedobacter</taxon>
    </lineage>
</organism>
<name>A0ABU7GYA1_9SPHI</name>
<feature type="transmembrane region" description="Helical" evidence="1">
    <location>
        <begin position="5"/>
        <end position="24"/>
    </location>
</feature>
<reference evidence="2 3" key="1">
    <citation type="submission" date="2024-01" db="EMBL/GenBank/DDBJ databases">
        <title>Pedobacter sp. nov., isolated from oil-contaminated soil.</title>
        <authorList>
            <person name="Le N.T.T."/>
        </authorList>
    </citation>
    <scope>NUCLEOTIDE SEQUENCE [LARGE SCALE GENOMIC DNA]</scope>
    <source>
        <strain evidence="2 3">VNH31</strain>
    </source>
</reference>
<accession>A0ABU7GYA1</accession>
<keyword evidence="3" id="KW-1185">Reference proteome</keyword>
<protein>
    <recommendedName>
        <fullName evidence="4">Gliding motility protein GldL</fullName>
    </recommendedName>
</protein>
<evidence type="ECO:0008006" key="4">
    <source>
        <dbReference type="Google" id="ProtNLM"/>
    </source>
</evidence>
<evidence type="ECO:0000313" key="2">
    <source>
        <dbReference type="EMBL" id="MEE1884032.1"/>
    </source>
</evidence>
<sequence length="54" mass="6068">MKNRLILNIIGAILIIGGTVVRYYQPENKYALVCSMAGFAMVILIILRSTVRKK</sequence>
<dbReference type="RefSeq" id="WP_330144951.1">
    <property type="nucleotide sequence ID" value="NZ_JAZDQU010000001.1"/>
</dbReference>
<feature type="transmembrane region" description="Helical" evidence="1">
    <location>
        <begin position="30"/>
        <end position="47"/>
    </location>
</feature>
<comment type="caution">
    <text evidence="2">The sequence shown here is derived from an EMBL/GenBank/DDBJ whole genome shotgun (WGS) entry which is preliminary data.</text>
</comment>
<gene>
    <name evidence="2" type="ORF">VRU49_01250</name>
</gene>
<evidence type="ECO:0000256" key="1">
    <source>
        <dbReference type="SAM" id="Phobius"/>
    </source>
</evidence>
<dbReference type="EMBL" id="JAZDQU010000001">
    <property type="protein sequence ID" value="MEE1884032.1"/>
    <property type="molecule type" value="Genomic_DNA"/>
</dbReference>
<keyword evidence="1" id="KW-1133">Transmembrane helix</keyword>
<evidence type="ECO:0000313" key="3">
    <source>
        <dbReference type="Proteomes" id="UP001337681"/>
    </source>
</evidence>
<dbReference type="Proteomes" id="UP001337681">
    <property type="component" value="Unassembled WGS sequence"/>
</dbReference>